<proteinExistence type="inferred from homology"/>
<comment type="caution">
    <text evidence="8">The sequence shown here is derived from an EMBL/GenBank/DDBJ whole genome shotgun (WGS) entry which is preliminary data.</text>
</comment>
<evidence type="ECO:0000256" key="2">
    <source>
        <dbReference type="ARBA" id="ARBA00006275"/>
    </source>
</evidence>
<keyword evidence="5" id="KW-0998">Cell outer membrane</keyword>
<keyword evidence="4" id="KW-0472">Membrane</keyword>
<dbReference type="PROSITE" id="PS51257">
    <property type="entry name" value="PROKAR_LIPOPROTEIN"/>
    <property type="match status" value="1"/>
</dbReference>
<evidence type="ECO:0000259" key="6">
    <source>
        <dbReference type="Pfam" id="PF07980"/>
    </source>
</evidence>
<organism evidence="8 9">
    <name type="scientific">Geofilum rubicundum JCM 15548</name>
    <dbReference type="NCBI Taxonomy" id="1236989"/>
    <lineage>
        <taxon>Bacteria</taxon>
        <taxon>Pseudomonadati</taxon>
        <taxon>Bacteroidota</taxon>
        <taxon>Bacteroidia</taxon>
        <taxon>Marinilabiliales</taxon>
        <taxon>Marinilabiliaceae</taxon>
        <taxon>Geofilum</taxon>
    </lineage>
</organism>
<comment type="similarity">
    <text evidence="2">Belongs to the SusD family.</text>
</comment>
<evidence type="ECO:0008006" key="10">
    <source>
        <dbReference type="Google" id="ProtNLM"/>
    </source>
</evidence>
<evidence type="ECO:0000256" key="3">
    <source>
        <dbReference type="ARBA" id="ARBA00022729"/>
    </source>
</evidence>
<dbReference type="Proteomes" id="UP000032900">
    <property type="component" value="Unassembled WGS sequence"/>
</dbReference>
<comment type="subcellular location">
    <subcellularLocation>
        <location evidence="1">Cell outer membrane</location>
    </subcellularLocation>
</comment>
<accession>A0A0E9LT80</accession>
<dbReference type="STRING" id="1236989.JCM15548_113"/>
<evidence type="ECO:0000256" key="4">
    <source>
        <dbReference type="ARBA" id="ARBA00023136"/>
    </source>
</evidence>
<evidence type="ECO:0000313" key="9">
    <source>
        <dbReference type="Proteomes" id="UP000032900"/>
    </source>
</evidence>
<gene>
    <name evidence="8" type="ORF">JCM15548_113</name>
</gene>
<keyword evidence="9" id="KW-1185">Reference proteome</keyword>
<feature type="domain" description="RagB/SusD" evidence="6">
    <location>
        <begin position="293"/>
        <end position="535"/>
    </location>
</feature>
<sequence>MKRLINIVLTIALLTATACEDFIEIEDRGQQNLDNYFATDAEAEAFVNGIYKSFAIWDEWWQQVSRITNIMATDDAWMGNLGQNPGDHFAMAHYFVEASNAPGALKNYYRFKYENIGACNIAISRIPEANISEGMKNRLVGEAKFFRAFSYWELVQNFGDVVLITQPESSGGINKARSPKAEVYAQMVQDLKEAAAVLPPTYDEANTGRVTSWAAKALLARTYLFMADYANAYAYADTVIKEGPFELEPNFVDIWSVYNHNGLESIFEIKANSDQNYNVGNRFSVVMAARGEMWPEGEEDKVMDGWGWCVPSSHLEQAYISEGDEIRRKSTIIKLGEPVYGDEAANPNYQFNPDLNKSGRVWRKYYVPIAMRQQLVTKDRHIPLPKILLRLAEMYLTRAEAAYFQNNVAQARADIKTIRARVELGDKDGLSGNDLLYAIWKERRLEMASEELRLFDLRRQIDPVSGQPMIAEAMGPDGYFVQYNLNESTDPYETIHPEERQDKGIRYQPGRHELWPIPQSEIDRSQGVVTQNPNY</sequence>
<evidence type="ECO:0000259" key="7">
    <source>
        <dbReference type="Pfam" id="PF14322"/>
    </source>
</evidence>
<protein>
    <recommendedName>
        <fullName evidence="10">Outer membrane protein</fullName>
    </recommendedName>
</protein>
<dbReference type="EMBL" id="BAZW01000001">
    <property type="protein sequence ID" value="GAO28055.1"/>
    <property type="molecule type" value="Genomic_DNA"/>
</dbReference>
<dbReference type="InterPro" id="IPR011990">
    <property type="entry name" value="TPR-like_helical_dom_sf"/>
</dbReference>
<dbReference type="RefSeq" id="WP_062121964.1">
    <property type="nucleotide sequence ID" value="NZ_BAZW01000001.1"/>
</dbReference>
<dbReference type="SUPFAM" id="SSF48452">
    <property type="entry name" value="TPR-like"/>
    <property type="match status" value="1"/>
</dbReference>
<evidence type="ECO:0000256" key="5">
    <source>
        <dbReference type="ARBA" id="ARBA00023237"/>
    </source>
</evidence>
<dbReference type="InterPro" id="IPR033985">
    <property type="entry name" value="SusD-like_N"/>
</dbReference>
<dbReference type="Pfam" id="PF07980">
    <property type="entry name" value="SusD_RagB"/>
    <property type="match status" value="1"/>
</dbReference>
<dbReference type="GO" id="GO:0009279">
    <property type="term" value="C:cell outer membrane"/>
    <property type="evidence" value="ECO:0007669"/>
    <property type="project" value="UniProtKB-SubCell"/>
</dbReference>
<dbReference type="OrthoDB" id="618454at2"/>
<dbReference type="Gene3D" id="1.25.40.390">
    <property type="match status" value="1"/>
</dbReference>
<evidence type="ECO:0000256" key="1">
    <source>
        <dbReference type="ARBA" id="ARBA00004442"/>
    </source>
</evidence>
<keyword evidence="3" id="KW-0732">Signal</keyword>
<dbReference type="Pfam" id="PF14322">
    <property type="entry name" value="SusD-like_3"/>
    <property type="match status" value="1"/>
</dbReference>
<feature type="domain" description="SusD-like N-terminal" evidence="7">
    <location>
        <begin position="102"/>
        <end position="224"/>
    </location>
</feature>
<dbReference type="AlphaFoldDB" id="A0A0E9LT80"/>
<name>A0A0E9LT80_9BACT</name>
<reference evidence="8 9" key="1">
    <citation type="journal article" date="2015" name="Microbes Environ.">
        <title>Distribution and evolution of nitrogen fixation genes in the phylum bacteroidetes.</title>
        <authorList>
            <person name="Inoue J."/>
            <person name="Oshima K."/>
            <person name="Suda W."/>
            <person name="Sakamoto M."/>
            <person name="Iino T."/>
            <person name="Noda S."/>
            <person name="Hongoh Y."/>
            <person name="Hattori M."/>
            <person name="Ohkuma M."/>
        </authorList>
    </citation>
    <scope>NUCLEOTIDE SEQUENCE [LARGE SCALE GENOMIC DNA]</scope>
    <source>
        <strain evidence="8">JCM 15548</strain>
    </source>
</reference>
<evidence type="ECO:0000313" key="8">
    <source>
        <dbReference type="EMBL" id="GAO28055.1"/>
    </source>
</evidence>
<dbReference type="InterPro" id="IPR012944">
    <property type="entry name" value="SusD_RagB_dom"/>
</dbReference>